<dbReference type="PANTHER" id="PTHR30480:SF13">
    <property type="entry name" value="BETA-HEXOSAMINIDASE"/>
    <property type="match status" value="1"/>
</dbReference>
<dbReference type="InterPro" id="IPR036962">
    <property type="entry name" value="Glyco_hydro_3_N_sf"/>
</dbReference>
<dbReference type="GO" id="GO:0005975">
    <property type="term" value="P:carbohydrate metabolic process"/>
    <property type="evidence" value="ECO:0007669"/>
    <property type="project" value="InterPro"/>
</dbReference>
<dbReference type="Gene3D" id="3.20.20.300">
    <property type="entry name" value="Glycoside hydrolase, family 3, N-terminal domain"/>
    <property type="match status" value="1"/>
</dbReference>
<keyword evidence="5" id="KW-0326">Glycosidase</keyword>
<dbReference type="Gene3D" id="3.40.50.1700">
    <property type="entry name" value="Glycoside hydrolase family 3 C-terminal domain"/>
    <property type="match status" value="1"/>
</dbReference>
<feature type="domain" description="Glycoside hydrolase family 3 N-terminal" evidence="6">
    <location>
        <begin position="27"/>
        <end position="348"/>
    </location>
</feature>
<evidence type="ECO:0000313" key="7">
    <source>
        <dbReference type="EMBL" id="HIR57240.1"/>
    </source>
</evidence>
<dbReference type="GO" id="GO:0004563">
    <property type="term" value="F:beta-N-acetylhexosaminidase activity"/>
    <property type="evidence" value="ECO:0007669"/>
    <property type="project" value="UniProtKB-EC"/>
</dbReference>
<evidence type="ECO:0000256" key="2">
    <source>
        <dbReference type="ARBA" id="ARBA00005336"/>
    </source>
</evidence>
<reference evidence="7" key="1">
    <citation type="submission" date="2020-10" db="EMBL/GenBank/DDBJ databases">
        <authorList>
            <person name="Gilroy R."/>
        </authorList>
    </citation>
    <scope>NUCLEOTIDE SEQUENCE</scope>
    <source>
        <strain evidence="7">ChiSjej1B19-7085</strain>
    </source>
</reference>
<evidence type="ECO:0000313" key="8">
    <source>
        <dbReference type="Proteomes" id="UP000886785"/>
    </source>
</evidence>
<dbReference type="GO" id="GO:0009254">
    <property type="term" value="P:peptidoglycan turnover"/>
    <property type="evidence" value="ECO:0007669"/>
    <property type="project" value="TreeGrafter"/>
</dbReference>
<dbReference type="InterPro" id="IPR050226">
    <property type="entry name" value="NagZ_Beta-hexosaminidase"/>
</dbReference>
<sequence>MVDLKGNPFYLDDEGVKWVQDTIAGMTIEEKIGQLFFNMGASRDEDYLKMTVQKYHIGGVRYNPGVSREIREQNRVLQENAKIPLLIACNTEAGGNGACTDGTFLGYPVKVAATGDEKYAYELGRISNKEAASIGCNLSFAPLSDINQNWRNPVISSRSFSNDTDTVCRMTQAYFKGAHENPNFACAAKHFPGDGLDERDQHLSNSVNSADCDTWMNTYGKVYKGLIDMGLEAIMAGHIMQPAWTRAINPEIRDEDIMPATLSPELLKGLLRGKLGFNGMILTDASHMVGLTCMMKRRDLLPAAIAAGCDMFLFFNDLDEDFGYMMDGYKNGVITEERLQEALERILGLKAHMKLHKLTLEQMIPPVSVMEETLGCAEHKAMAKEIAEKCVTLVKDKDHVFPLTPEKYRRILIVPVKGTAGGGVFSMMDQKKGPSTADKVADRLRARGFEVEIYEDPLARMMREKAEADAKARAEGREPEPDDGKAVMVYFAGKTPIRDFVSKQDLVLTLSEVNCMGQTAERVSWAMSKGGGEIPWYVHELPVVVASVGHPFLLADVPQARTFINAYDSKDDTLDALVEKLCGESDFTGVDPVDAFCGLWDTHN</sequence>
<dbReference type="PANTHER" id="PTHR30480">
    <property type="entry name" value="BETA-HEXOSAMINIDASE-RELATED"/>
    <property type="match status" value="1"/>
</dbReference>
<comment type="catalytic activity">
    <reaction evidence="1">
        <text>Hydrolysis of terminal non-reducing N-acetyl-D-hexosamine residues in N-acetyl-beta-D-hexosaminides.</text>
        <dbReference type="EC" id="3.2.1.52"/>
    </reaction>
</comment>
<dbReference type="EC" id="3.2.1.52" evidence="3"/>
<evidence type="ECO:0000259" key="6">
    <source>
        <dbReference type="Pfam" id="PF00933"/>
    </source>
</evidence>
<protein>
    <recommendedName>
        <fullName evidence="3">beta-N-acetylhexosaminidase</fullName>
        <ecNumber evidence="3">3.2.1.52</ecNumber>
    </recommendedName>
</protein>
<organism evidence="7 8">
    <name type="scientific">Candidatus Gallacutalibacter pullicola</name>
    <dbReference type="NCBI Taxonomy" id="2840830"/>
    <lineage>
        <taxon>Bacteria</taxon>
        <taxon>Bacillati</taxon>
        <taxon>Bacillota</taxon>
        <taxon>Clostridia</taxon>
        <taxon>Eubacteriales</taxon>
        <taxon>Candidatus Gallacutalibacter</taxon>
    </lineage>
</organism>
<dbReference type="InterPro" id="IPR017853">
    <property type="entry name" value="GH"/>
</dbReference>
<keyword evidence="4" id="KW-0378">Hydrolase</keyword>
<dbReference type="InterPro" id="IPR001764">
    <property type="entry name" value="Glyco_hydro_3_N"/>
</dbReference>
<name>A0A9D1DQK2_9FIRM</name>
<accession>A0A9D1DQK2</accession>
<dbReference type="EMBL" id="DVHF01000073">
    <property type="protein sequence ID" value="HIR57240.1"/>
    <property type="molecule type" value="Genomic_DNA"/>
</dbReference>
<reference evidence="7" key="2">
    <citation type="journal article" date="2021" name="PeerJ">
        <title>Extensive microbial diversity within the chicken gut microbiome revealed by metagenomics and culture.</title>
        <authorList>
            <person name="Gilroy R."/>
            <person name="Ravi A."/>
            <person name="Getino M."/>
            <person name="Pursley I."/>
            <person name="Horton D.L."/>
            <person name="Alikhan N.F."/>
            <person name="Baker D."/>
            <person name="Gharbi K."/>
            <person name="Hall N."/>
            <person name="Watson M."/>
            <person name="Adriaenssens E.M."/>
            <person name="Foster-Nyarko E."/>
            <person name="Jarju S."/>
            <person name="Secka A."/>
            <person name="Antonio M."/>
            <person name="Oren A."/>
            <person name="Chaudhuri R.R."/>
            <person name="La Ragione R."/>
            <person name="Hildebrand F."/>
            <person name="Pallen M.J."/>
        </authorList>
    </citation>
    <scope>NUCLEOTIDE SEQUENCE</scope>
    <source>
        <strain evidence="7">ChiSjej1B19-7085</strain>
    </source>
</reference>
<evidence type="ECO:0000256" key="3">
    <source>
        <dbReference type="ARBA" id="ARBA00012663"/>
    </source>
</evidence>
<dbReference type="InterPro" id="IPR036881">
    <property type="entry name" value="Glyco_hydro_3_C_sf"/>
</dbReference>
<comment type="caution">
    <text evidence="7">The sequence shown here is derived from an EMBL/GenBank/DDBJ whole genome shotgun (WGS) entry which is preliminary data.</text>
</comment>
<dbReference type="Proteomes" id="UP000886785">
    <property type="component" value="Unassembled WGS sequence"/>
</dbReference>
<evidence type="ECO:0000256" key="5">
    <source>
        <dbReference type="ARBA" id="ARBA00023295"/>
    </source>
</evidence>
<proteinExistence type="inferred from homology"/>
<dbReference type="Pfam" id="PF00933">
    <property type="entry name" value="Glyco_hydro_3"/>
    <property type="match status" value="1"/>
</dbReference>
<comment type="similarity">
    <text evidence="2">Belongs to the glycosyl hydrolase 3 family.</text>
</comment>
<gene>
    <name evidence="7" type="ORF">IAA54_06190</name>
</gene>
<evidence type="ECO:0000256" key="1">
    <source>
        <dbReference type="ARBA" id="ARBA00001231"/>
    </source>
</evidence>
<dbReference type="SUPFAM" id="SSF51445">
    <property type="entry name" value="(Trans)glycosidases"/>
    <property type="match status" value="1"/>
</dbReference>
<evidence type="ECO:0000256" key="4">
    <source>
        <dbReference type="ARBA" id="ARBA00022801"/>
    </source>
</evidence>
<dbReference type="AlphaFoldDB" id="A0A9D1DQK2"/>